<evidence type="ECO:0000313" key="2">
    <source>
        <dbReference type="Proteomes" id="UP001152320"/>
    </source>
</evidence>
<accession>A0A9Q1HK30</accession>
<reference evidence="1" key="1">
    <citation type="submission" date="2021-10" db="EMBL/GenBank/DDBJ databases">
        <title>Tropical sea cucumber genome reveals ecological adaptation and Cuvierian tubules defense mechanism.</title>
        <authorList>
            <person name="Chen T."/>
        </authorList>
    </citation>
    <scope>NUCLEOTIDE SEQUENCE</scope>
    <source>
        <strain evidence="1">Nanhai2018</strain>
        <tissue evidence="1">Muscle</tissue>
    </source>
</reference>
<name>A0A9Q1HK30_HOLLE</name>
<evidence type="ECO:0000313" key="1">
    <source>
        <dbReference type="EMBL" id="KAJ8050039.1"/>
    </source>
</evidence>
<organism evidence="1 2">
    <name type="scientific">Holothuria leucospilota</name>
    <name type="common">Black long sea cucumber</name>
    <name type="synonym">Mertensiothuria leucospilota</name>
    <dbReference type="NCBI Taxonomy" id="206669"/>
    <lineage>
        <taxon>Eukaryota</taxon>
        <taxon>Metazoa</taxon>
        <taxon>Echinodermata</taxon>
        <taxon>Eleutherozoa</taxon>
        <taxon>Echinozoa</taxon>
        <taxon>Holothuroidea</taxon>
        <taxon>Aspidochirotacea</taxon>
        <taxon>Aspidochirotida</taxon>
        <taxon>Holothuriidae</taxon>
        <taxon>Holothuria</taxon>
    </lineage>
</organism>
<comment type="caution">
    <text evidence="1">The sequence shown here is derived from an EMBL/GenBank/DDBJ whole genome shotgun (WGS) entry which is preliminary data.</text>
</comment>
<dbReference type="OrthoDB" id="6088167at2759"/>
<dbReference type="InterPro" id="IPR012340">
    <property type="entry name" value="NA-bd_OB-fold"/>
</dbReference>
<dbReference type="Gene3D" id="2.40.50.140">
    <property type="entry name" value="Nucleic acid-binding proteins"/>
    <property type="match status" value="2"/>
</dbReference>
<gene>
    <name evidence="1" type="ORF">HOLleu_03068</name>
</gene>
<dbReference type="AlphaFoldDB" id="A0A9Q1HK30"/>
<proteinExistence type="predicted"/>
<dbReference type="EMBL" id="JAIZAY010000001">
    <property type="protein sequence ID" value="KAJ8050039.1"/>
    <property type="molecule type" value="Genomic_DNA"/>
</dbReference>
<sequence>MASTSAPYQTAIRGKIIAIGPEKDFITSSGEPRKFTQLGLATREKAIKVFHYAPEKIRMIKEGNCVLIKNCNSRQDGHITLNSTSIMYMRANIDIPQAIIQDAKQLIHPPEARLVTIQEANASPVKSTVTLQGFITQDENVRSVNVGGRATAVRGMTLEDKTGKIRLSLWREKATSPIKIGDFVEATNLAITKFNSESTAGSTARTLIKVIL</sequence>
<protein>
    <submittedName>
        <fullName evidence="1">Uncharacterized protein</fullName>
    </submittedName>
</protein>
<dbReference type="Proteomes" id="UP001152320">
    <property type="component" value="Chromosome 1"/>
</dbReference>
<dbReference type="SUPFAM" id="SSF50249">
    <property type="entry name" value="Nucleic acid-binding proteins"/>
    <property type="match status" value="1"/>
</dbReference>
<keyword evidence="2" id="KW-1185">Reference proteome</keyword>